<sequence>MNPALLPYLEYQQSGDPLLDYCLWPYEPESELSGKQRSINLLLASFDAADLGEEAIALIHAIRDLMGRDRTVWGVKQVDGALSWEFYFYDYERLERRNSIKRLLTGMPERLSSNLNYSEDSPYFMFSIDLTADQFSKGRAKLDEVNIYVGNDGSNVSSGLCYSLTSSGLSLSNLYYFYDTRAEREDIRAKIASSAHLDLRKLRFERILIPELADCQTTVVANKKSNEGIYFSRIKVDQLIWFLEHMGYPASILSYANEARSELNHLLYDVGLDYRMLSDGSIDILKTSYYGIF</sequence>
<proteinExistence type="predicted"/>
<reference evidence="1 2" key="1">
    <citation type="submission" date="2006-02" db="EMBL/GenBank/DDBJ databases">
        <authorList>
            <person name="Pinhassi J."/>
            <person name="Pedros-Alio C."/>
            <person name="Ferriera S."/>
            <person name="Johnson J."/>
            <person name="Kravitz S."/>
            <person name="Halpern A."/>
            <person name="Remington K."/>
            <person name="Beeson K."/>
            <person name="Tran B."/>
            <person name="Rogers Y.-H."/>
            <person name="Friedman R."/>
            <person name="Venter J.C."/>
        </authorList>
    </citation>
    <scope>NUCLEOTIDE SEQUENCE [LARGE SCALE GENOMIC DNA]</scope>
    <source>
        <strain evidence="1 2">MED92</strain>
    </source>
</reference>
<dbReference type="Proteomes" id="UP000002171">
    <property type="component" value="Unassembled WGS sequence"/>
</dbReference>
<dbReference type="OrthoDB" id="7977953at2"/>
<keyword evidence="2" id="KW-1185">Reference proteome</keyword>
<name>A0A7U8C2D4_NEPCE</name>
<dbReference type="AlphaFoldDB" id="A0A7U8C2D4"/>
<protein>
    <submittedName>
        <fullName evidence="1">Uncharacterized protein</fullName>
    </submittedName>
</protein>
<evidence type="ECO:0000313" key="2">
    <source>
        <dbReference type="Proteomes" id="UP000002171"/>
    </source>
</evidence>
<comment type="caution">
    <text evidence="1">The sequence shown here is derived from an EMBL/GenBank/DDBJ whole genome shotgun (WGS) entry which is preliminary data.</text>
</comment>
<dbReference type="RefSeq" id="WP_007021127.1">
    <property type="nucleotide sequence ID" value="NZ_CH724125.1"/>
</dbReference>
<gene>
    <name evidence="1" type="ORF">MED92_17314</name>
</gene>
<accession>A0A7U8C2D4</accession>
<organism evidence="1 2">
    <name type="scientific">Neptuniibacter caesariensis</name>
    <dbReference type="NCBI Taxonomy" id="207954"/>
    <lineage>
        <taxon>Bacteria</taxon>
        <taxon>Pseudomonadati</taxon>
        <taxon>Pseudomonadota</taxon>
        <taxon>Gammaproteobacteria</taxon>
        <taxon>Oceanospirillales</taxon>
        <taxon>Oceanospirillaceae</taxon>
        <taxon>Neptuniibacter</taxon>
    </lineage>
</organism>
<evidence type="ECO:0000313" key="1">
    <source>
        <dbReference type="EMBL" id="EAR60228.1"/>
    </source>
</evidence>
<dbReference type="EMBL" id="AAOW01000021">
    <property type="protein sequence ID" value="EAR60228.1"/>
    <property type="molecule type" value="Genomic_DNA"/>
</dbReference>